<keyword evidence="3" id="KW-1185">Reference proteome</keyword>
<sequence>MSYREYVPWVLEYSDSTTTMDARIRLTFLLFTSCVLIVNGYKSATISFNQDTSVTLRNPFRGFMAYSLTTNPNTTSFPTSLEYQYINMSDVNPAQDQYDFSSIEAFANDAVQRGNHFVFRVVVDYPGMGSLVPAYLTQGAAAVTFTSYTSYGGGQSPDYNNTRLITAMTHLIAALGRAYDGDKRIAAIELGLLGFYGEWHTFVDSGNQPPFAPRSVQITILNAWNASFNITPLVNSQDEYQYWSSSDASTSQSGYARYKNIGRFDDNFGVQTYNASNPDDANNFYYRAIAAGDGDSWKYTMRGGEVQPTIQQDQFKNPTPSTVQPFLPAVNAVHTSWLLNDNLFEPASDFIRRTGCVSFHGLQLYLSNLYARSDNTTLYIQATIVNTGVAPFYYPLSLYASVDGGVSVVFSGTPNSYGGNSSTVVSATVPLSSTSSSSSVLRLWLSSSHALSNNPIFLGNNKMDASGGLNLQLQRNTSSGAVISERRHDGGAPPATDTETVASPSTFSSDGRTSVTGPQTSVQGGSSSAQR</sequence>
<gene>
    <name evidence="2" type="ORF">PROFUN_12761</name>
</gene>
<feature type="compositionally biased region" description="Polar residues" evidence="1">
    <location>
        <begin position="497"/>
        <end position="531"/>
    </location>
</feature>
<dbReference type="InterPro" id="IPR017853">
    <property type="entry name" value="GH"/>
</dbReference>
<dbReference type="OrthoDB" id="10261116at2759"/>
<dbReference type="InParanoid" id="A0A2P6N5J4"/>
<evidence type="ECO:0000313" key="2">
    <source>
        <dbReference type="EMBL" id="PRP79223.1"/>
    </source>
</evidence>
<proteinExistence type="predicted"/>
<reference evidence="2 3" key="1">
    <citation type="journal article" date="2018" name="Genome Biol. Evol.">
        <title>Multiple Roots of Fruiting Body Formation in Amoebozoa.</title>
        <authorList>
            <person name="Hillmann F."/>
            <person name="Forbes G."/>
            <person name="Novohradska S."/>
            <person name="Ferling I."/>
            <person name="Riege K."/>
            <person name="Groth M."/>
            <person name="Westermann M."/>
            <person name="Marz M."/>
            <person name="Spaller T."/>
            <person name="Winckler T."/>
            <person name="Schaap P."/>
            <person name="Glockner G."/>
        </authorList>
    </citation>
    <scope>NUCLEOTIDE SEQUENCE [LARGE SCALE GENOMIC DNA]</scope>
    <source>
        <strain evidence="2 3">Jena</strain>
    </source>
</reference>
<dbReference type="Proteomes" id="UP000241769">
    <property type="component" value="Unassembled WGS sequence"/>
</dbReference>
<dbReference type="SUPFAM" id="SSF51445">
    <property type="entry name" value="(Trans)glycosidases"/>
    <property type="match status" value="1"/>
</dbReference>
<dbReference type="Gene3D" id="3.20.20.80">
    <property type="entry name" value="Glycosidases"/>
    <property type="match status" value="1"/>
</dbReference>
<dbReference type="EMBL" id="MDYQ01000192">
    <property type="protein sequence ID" value="PRP79223.1"/>
    <property type="molecule type" value="Genomic_DNA"/>
</dbReference>
<protein>
    <recommendedName>
        <fullName evidence="4">DUF4832 domain-containing protein</fullName>
    </recommendedName>
</protein>
<accession>A0A2P6N5J4</accession>
<evidence type="ECO:0000313" key="3">
    <source>
        <dbReference type="Proteomes" id="UP000241769"/>
    </source>
</evidence>
<name>A0A2P6N5J4_9EUKA</name>
<dbReference type="AlphaFoldDB" id="A0A2P6N5J4"/>
<feature type="region of interest" description="Disordered" evidence="1">
    <location>
        <begin position="484"/>
        <end position="531"/>
    </location>
</feature>
<organism evidence="2 3">
    <name type="scientific">Planoprotostelium fungivorum</name>
    <dbReference type="NCBI Taxonomy" id="1890364"/>
    <lineage>
        <taxon>Eukaryota</taxon>
        <taxon>Amoebozoa</taxon>
        <taxon>Evosea</taxon>
        <taxon>Variosea</taxon>
        <taxon>Cavosteliida</taxon>
        <taxon>Cavosteliaceae</taxon>
        <taxon>Planoprotostelium</taxon>
    </lineage>
</organism>
<comment type="caution">
    <text evidence="2">The sequence shown here is derived from an EMBL/GenBank/DDBJ whole genome shotgun (WGS) entry which is preliminary data.</text>
</comment>
<evidence type="ECO:0008006" key="4">
    <source>
        <dbReference type="Google" id="ProtNLM"/>
    </source>
</evidence>
<evidence type="ECO:0000256" key="1">
    <source>
        <dbReference type="SAM" id="MobiDB-lite"/>
    </source>
</evidence>